<keyword evidence="5" id="KW-1185">Reference proteome</keyword>
<proteinExistence type="predicted"/>
<dbReference type="InterPro" id="IPR003646">
    <property type="entry name" value="SH3-like_bac-type"/>
</dbReference>
<feature type="signal peptide" evidence="2">
    <location>
        <begin position="1"/>
        <end position="20"/>
    </location>
</feature>
<dbReference type="RefSeq" id="WP_141149582.1">
    <property type="nucleotide sequence ID" value="NZ_VHLG01000009.1"/>
</dbReference>
<organism evidence="4 5">
    <name type="scientific">Martelella alba</name>
    <dbReference type="NCBI Taxonomy" id="2590451"/>
    <lineage>
        <taxon>Bacteria</taxon>
        <taxon>Pseudomonadati</taxon>
        <taxon>Pseudomonadota</taxon>
        <taxon>Alphaproteobacteria</taxon>
        <taxon>Hyphomicrobiales</taxon>
        <taxon>Aurantimonadaceae</taxon>
        <taxon>Martelella</taxon>
    </lineage>
</organism>
<sequence length="228" mass="23905">MFRRLCLAAAAALFAFQADAATLTAFAISNVNLRAGPATSYPSITVVPAGAGLVSHGCLADYSWCDISFASYRGWVSARYIQISYQGQPAILTPAIAVASGIAVVTFSRAYWDRYYVAYPWYGRWAAYPPPRAYPPPPLAPRVTSHSASGSCSDAGCSVTRQTTGIYGGSTSQTRNCADGSCSSTRSTTGAYGNTATRTRSCTSAGDPGCTVTRTGPNGGSSTRAFHR</sequence>
<evidence type="ECO:0000256" key="2">
    <source>
        <dbReference type="SAM" id="SignalP"/>
    </source>
</evidence>
<dbReference type="Gene3D" id="2.30.30.40">
    <property type="entry name" value="SH3 Domains"/>
    <property type="match status" value="1"/>
</dbReference>
<dbReference type="Pfam" id="PF08239">
    <property type="entry name" value="SH3_3"/>
    <property type="match status" value="1"/>
</dbReference>
<dbReference type="OrthoDB" id="8074373at2"/>
<accession>A0A506U7R6</accession>
<feature type="compositionally biased region" description="Polar residues" evidence="1">
    <location>
        <begin position="212"/>
        <end position="228"/>
    </location>
</feature>
<name>A0A506U7R6_9HYPH</name>
<dbReference type="AlphaFoldDB" id="A0A506U7R6"/>
<evidence type="ECO:0000313" key="5">
    <source>
        <dbReference type="Proteomes" id="UP000318801"/>
    </source>
</evidence>
<evidence type="ECO:0000313" key="4">
    <source>
        <dbReference type="EMBL" id="TPW29386.1"/>
    </source>
</evidence>
<dbReference type="EMBL" id="VHLG01000009">
    <property type="protein sequence ID" value="TPW29386.1"/>
    <property type="molecule type" value="Genomic_DNA"/>
</dbReference>
<feature type="domain" description="SH3b" evidence="3">
    <location>
        <begin position="29"/>
        <end position="82"/>
    </location>
</feature>
<feature type="region of interest" description="Disordered" evidence="1">
    <location>
        <begin position="204"/>
        <end position="228"/>
    </location>
</feature>
<dbReference type="Proteomes" id="UP000318801">
    <property type="component" value="Unassembled WGS sequence"/>
</dbReference>
<gene>
    <name evidence="4" type="ORF">FJU08_13675</name>
</gene>
<evidence type="ECO:0000256" key="1">
    <source>
        <dbReference type="SAM" id="MobiDB-lite"/>
    </source>
</evidence>
<evidence type="ECO:0000259" key="3">
    <source>
        <dbReference type="Pfam" id="PF08239"/>
    </source>
</evidence>
<reference evidence="4 5" key="1">
    <citation type="submission" date="2019-06" db="EMBL/GenBank/DDBJ databases">
        <authorList>
            <person name="Li M."/>
        </authorList>
    </citation>
    <scope>NUCLEOTIDE SEQUENCE [LARGE SCALE GENOMIC DNA]</scope>
    <source>
        <strain evidence="4 5">BGMRC2036</strain>
    </source>
</reference>
<protein>
    <recommendedName>
        <fullName evidence="3">SH3b domain-containing protein</fullName>
    </recommendedName>
</protein>
<feature type="chain" id="PRO_5021362846" description="SH3b domain-containing protein" evidence="2">
    <location>
        <begin position="21"/>
        <end position="228"/>
    </location>
</feature>
<comment type="caution">
    <text evidence="4">The sequence shown here is derived from an EMBL/GenBank/DDBJ whole genome shotgun (WGS) entry which is preliminary data.</text>
</comment>
<keyword evidence="2" id="KW-0732">Signal</keyword>